<name>A0A062UAS0_9PROT</name>
<evidence type="ECO:0000313" key="5">
    <source>
        <dbReference type="EMBL" id="KCZ53220.1"/>
    </source>
</evidence>
<organism evidence="5 6">
    <name type="scientific">Hyphomonas beringensis</name>
    <dbReference type="NCBI Taxonomy" id="1280946"/>
    <lineage>
        <taxon>Bacteria</taxon>
        <taxon>Pseudomonadati</taxon>
        <taxon>Pseudomonadota</taxon>
        <taxon>Alphaproteobacteria</taxon>
        <taxon>Hyphomonadales</taxon>
        <taxon>Hyphomonadaceae</taxon>
        <taxon>Hyphomonas</taxon>
    </lineage>
</organism>
<dbReference type="PROSITE" id="PS51257">
    <property type="entry name" value="PROKAR_LIPOPROTEIN"/>
    <property type="match status" value="1"/>
</dbReference>
<dbReference type="SUPFAM" id="SSF53474">
    <property type="entry name" value="alpha/beta-Hydrolases"/>
    <property type="match status" value="1"/>
</dbReference>
<dbReference type="InterPro" id="IPR054579">
    <property type="entry name" value="GCE-like_dom"/>
</dbReference>
<dbReference type="STRING" id="1280946.HY29_17385"/>
<sequence length="440" mass="47124">MSVLKAILWFLVRLPLLLMILFLSLVMSSCTMLGLNYASLEVDNKAAPSPAIDVPVLVNSSEARADLMEQFEDILYGPWPEGMPVKWGEARIVSEDILDGKGVLKEIPVTVGQGEGASTFMLVLALPKGDGPFPVVINETFSSNCSVFPEYPVTSPDGGVCDGSQMDGVVGSLVTKMFGEYIAYAPLDRFMDAGIAYASFYGSDFVPDSREQGPAVMAALGGPIQPTSTLMAWAYGFTAAIDALQAETPIDPDGIAVMGHSRFGKSALIAGVWDRRIDAVIAHQSGFAGASLSRSKTGEGLARMAKTYPHWLSQDIQPWLGHLDELPVDQHELLALLAPTPVLLGNGRRDVWSDPNSSFRAALAASAMYEAAGQEGLPAGGMQQAFEPSAGIAWWLRPGGHSIVSEDIDSFIAFLQTHLQAPSRKVTAVQARENHVDSVR</sequence>
<reference evidence="5 6" key="1">
    <citation type="journal article" date="2014" name="Antonie Van Leeuwenhoek">
        <title>Hyphomonas beringensis sp. nov. and Hyphomonas chukchiensis sp. nov., isolated from surface seawater of the Bering Sea and Chukchi Sea.</title>
        <authorList>
            <person name="Li C."/>
            <person name="Lai Q."/>
            <person name="Li G."/>
            <person name="Dong C."/>
            <person name="Wang J."/>
            <person name="Liao Y."/>
            <person name="Shao Z."/>
        </authorList>
    </citation>
    <scope>NUCLEOTIDE SEQUENCE [LARGE SCALE GENOMIC DNA]</scope>
    <source>
        <strain evidence="5 6">25B14_1</strain>
    </source>
</reference>
<accession>A0A062UAS0</accession>
<evidence type="ECO:0000259" key="4">
    <source>
        <dbReference type="Pfam" id="PF22244"/>
    </source>
</evidence>
<evidence type="ECO:0000313" key="6">
    <source>
        <dbReference type="Proteomes" id="UP000027037"/>
    </source>
</evidence>
<feature type="domain" description="4-O-methyl-glucuronoyl methylesterase-like" evidence="4">
    <location>
        <begin position="180"/>
        <end position="373"/>
    </location>
</feature>
<dbReference type="eggNOG" id="COG1073">
    <property type="taxonomic scope" value="Bacteria"/>
</dbReference>
<dbReference type="GO" id="GO:0052689">
    <property type="term" value="F:carboxylic ester hydrolase activity"/>
    <property type="evidence" value="ECO:0007669"/>
    <property type="project" value="UniProtKB-KW"/>
</dbReference>
<keyword evidence="6" id="KW-1185">Reference proteome</keyword>
<proteinExistence type="predicted"/>
<comment type="caution">
    <text evidence="5">The sequence shown here is derived from an EMBL/GenBank/DDBJ whole genome shotgun (WGS) entry which is preliminary data.</text>
</comment>
<dbReference type="AlphaFoldDB" id="A0A062UAS0"/>
<evidence type="ECO:0000256" key="2">
    <source>
        <dbReference type="ARBA" id="ARBA00022729"/>
    </source>
</evidence>
<dbReference type="EMBL" id="AWFF01000057">
    <property type="protein sequence ID" value="KCZ53220.1"/>
    <property type="molecule type" value="Genomic_DNA"/>
</dbReference>
<dbReference type="OrthoDB" id="217645at2"/>
<keyword evidence="3" id="KW-0378">Hydrolase</keyword>
<dbReference type="Proteomes" id="UP000027037">
    <property type="component" value="Unassembled WGS sequence"/>
</dbReference>
<dbReference type="InterPro" id="IPR029058">
    <property type="entry name" value="AB_hydrolase_fold"/>
</dbReference>
<keyword evidence="1" id="KW-0719">Serine esterase</keyword>
<protein>
    <recommendedName>
        <fullName evidence="4">4-O-methyl-glucuronoyl methylesterase-like domain-containing protein</fullName>
    </recommendedName>
</protein>
<dbReference type="Pfam" id="PF22244">
    <property type="entry name" value="GCE_fung"/>
    <property type="match status" value="1"/>
</dbReference>
<dbReference type="Gene3D" id="3.40.50.1820">
    <property type="entry name" value="alpha/beta hydrolase"/>
    <property type="match status" value="1"/>
</dbReference>
<keyword evidence="2" id="KW-0732">Signal</keyword>
<dbReference type="PATRIC" id="fig|1280946.3.peg.2759"/>
<evidence type="ECO:0000256" key="1">
    <source>
        <dbReference type="ARBA" id="ARBA00022487"/>
    </source>
</evidence>
<dbReference type="RefSeq" id="WP_034797934.1">
    <property type="nucleotide sequence ID" value="NZ_AWFF01000057.1"/>
</dbReference>
<gene>
    <name evidence="5" type="ORF">HY29_17385</name>
</gene>
<evidence type="ECO:0000256" key="3">
    <source>
        <dbReference type="ARBA" id="ARBA00022801"/>
    </source>
</evidence>